<accession>A0A383EZ85</accession>
<dbReference type="EMBL" id="UINC01230217">
    <property type="protein sequence ID" value="SVE62252.1"/>
    <property type="molecule type" value="Genomic_DNA"/>
</dbReference>
<proteinExistence type="predicted"/>
<organism evidence="1">
    <name type="scientific">marine metagenome</name>
    <dbReference type="NCBI Taxonomy" id="408172"/>
    <lineage>
        <taxon>unclassified sequences</taxon>
        <taxon>metagenomes</taxon>
        <taxon>ecological metagenomes</taxon>
    </lineage>
</organism>
<name>A0A383EZ85_9ZZZZ</name>
<evidence type="ECO:0000313" key="1">
    <source>
        <dbReference type="EMBL" id="SVE62252.1"/>
    </source>
</evidence>
<sequence length="32" mass="3680">MKKNIIIICIDGGRLDWARNSPVFKKFSENSV</sequence>
<reference evidence="1" key="1">
    <citation type="submission" date="2018-05" db="EMBL/GenBank/DDBJ databases">
        <authorList>
            <person name="Lanie J.A."/>
            <person name="Ng W.-L."/>
            <person name="Kazmierczak K.M."/>
            <person name="Andrzejewski T.M."/>
            <person name="Davidsen T.M."/>
            <person name="Wayne K.J."/>
            <person name="Tettelin H."/>
            <person name="Glass J.I."/>
            <person name="Rusch D."/>
            <person name="Podicherti R."/>
            <person name="Tsui H.-C.T."/>
            <person name="Winkler M.E."/>
        </authorList>
    </citation>
    <scope>NUCLEOTIDE SEQUENCE</scope>
</reference>
<gene>
    <name evidence="1" type="ORF">METZ01_LOCUS515106</name>
</gene>
<dbReference type="AlphaFoldDB" id="A0A383EZ85"/>
<feature type="non-terminal residue" evidence="1">
    <location>
        <position position="32"/>
    </location>
</feature>
<protein>
    <submittedName>
        <fullName evidence="1">Uncharacterized protein</fullName>
    </submittedName>
</protein>